<dbReference type="GO" id="GO:0005886">
    <property type="term" value="C:plasma membrane"/>
    <property type="evidence" value="ECO:0007669"/>
    <property type="project" value="UniProtKB-SubCell"/>
</dbReference>
<keyword evidence="16" id="KW-1185">Reference proteome</keyword>
<dbReference type="InterPro" id="IPR002234">
    <property type="entry name" value="Anphylx_rcpt_C3a/C5a1-2"/>
</dbReference>
<feature type="transmembrane region" description="Helical" evidence="13">
    <location>
        <begin position="314"/>
        <end position="333"/>
    </location>
</feature>
<evidence type="ECO:0000259" key="14">
    <source>
        <dbReference type="PROSITE" id="PS50262"/>
    </source>
</evidence>
<comment type="similarity">
    <text evidence="11">Belongs to the chemokine-like receptor (CMKLR) family.</text>
</comment>
<keyword evidence="7 13" id="KW-0472">Membrane</keyword>
<dbReference type="InterPro" id="IPR017452">
    <property type="entry name" value="GPCR_Rhodpsn_7TM"/>
</dbReference>
<dbReference type="PROSITE" id="PS00237">
    <property type="entry name" value="G_PROTEIN_RECEP_F1_1"/>
    <property type="match status" value="1"/>
</dbReference>
<reference evidence="15" key="1">
    <citation type="submission" date="2025-08" db="UniProtKB">
        <authorList>
            <consortium name="Ensembl"/>
        </authorList>
    </citation>
    <scope>IDENTIFICATION</scope>
</reference>
<evidence type="ECO:0000313" key="16">
    <source>
        <dbReference type="Proteomes" id="UP000694569"/>
    </source>
</evidence>
<gene>
    <name evidence="15" type="primary">C3AR1</name>
</gene>
<dbReference type="PRINTS" id="PR00237">
    <property type="entry name" value="GPCRRHODOPSN"/>
</dbReference>
<dbReference type="PRINTS" id="PR01104">
    <property type="entry name" value="ANPHYLATOXNR"/>
</dbReference>
<evidence type="ECO:0000256" key="2">
    <source>
        <dbReference type="ARBA" id="ARBA00022475"/>
    </source>
</evidence>
<evidence type="ECO:0000256" key="11">
    <source>
        <dbReference type="ARBA" id="ARBA00025736"/>
    </source>
</evidence>
<proteinExistence type="inferred from homology"/>
<keyword evidence="10 12" id="KW-0807">Transducer</keyword>
<keyword evidence="9 12" id="KW-0675">Receptor</keyword>
<protein>
    <submittedName>
        <fullName evidence="15">Complement C3a receptor 1</fullName>
    </submittedName>
</protein>
<sequence>MAHYSPESVITVMLFTFTFLVGVPGNMLVIWVTSLKMKRTVNTVWFLNLALADITCCLSIPLSIALELIHHHWPYGPFLCKVLPSIIILNMFASVFTLVAISMDRCLLVVKPVWAQNHRNVRSAWIICLVIWFCSSLMCLPVPLYRQTLTRDNITTCEYKYSSEMEYYDDTNYDYKTNLDAVTEALTSSSNTTNLETLTSGDKGNGNYPEKYDEGGHDFPSDFGLTNGDSYHEATITISRALFGFFVPAVVISACYMRLAWKMKGATFNRMSRKTLKVVFGIVLAFYLSWTPYHIVGLVMLYVNNPSLNHLDHLSQALAYSNSCVNPILYVFMGKDFKSKMRKSVLKLIESAFSEEATKTTSQSRSKVSMQEIPTISGQDQLSEHL</sequence>
<evidence type="ECO:0000256" key="4">
    <source>
        <dbReference type="ARBA" id="ARBA00022692"/>
    </source>
</evidence>
<evidence type="ECO:0000256" key="7">
    <source>
        <dbReference type="ARBA" id="ARBA00023136"/>
    </source>
</evidence>
<feature type="transmembrane region" description="Helical" evidence="13">
    <location>
        <begin position="44"/>
        <end position="70"/>
    </location>
</feature>
<dbReference type="Ensembl" id="ENSLLET00000046299.1">
    <property type="protein sequence ID" value="ENSLLEP00000044514.1"/>
    <property type="gene ID" value="ENSLLEG00000028274.1"/>
</dbReference>
<dbReference type="OrthoDB" id="10037617at2759"/>
<dbReference type="GO" id="GO:0006954">
    <property type="term" value="P:inflammatory response"/>
    <property type="evidence" value="ECO:0007669"/>
    <property type="project" value="TreeGrafter"/>
</dbReference>
<evidence type="ECO:0000256" key="13">
    <source>
        <dbReference type="SAM" id="Phobius"/>
    </source>
</evidence>
<evidence type="ECO:0000256" key="8">
    <source>
        <dbReference type="ARBA" id="ARBA00023157"/>
    </source>
</evidence>
<comment type="similarity">
    <text evidence="12">Belongs to the G-protein coupled receptor 1 family.</text>
</comment>
<name>A0A8C5QYF6_9ANUR</name>
<feature type="transmembrane region" description="Helical" evidence="13">
    <location>
        <begin position="238"/>
        <end position="257"/>
    </location>
</feature>
<accession>A0A8C5QYF6</accession>
<keyword evidence="6 12" id="KW-0297">G-protein coupled receptor</keyword>
<dbReference type="GO" id="GO:0006935">
    <property type="term" value="P:chemotaxis"/>
    <property type="evidence" value="ECO:0007669"/>
    <property type="project" value="InterPro"/>
</dbReference>
<dbReference type="GO" id="GO:0007200">
    <property type="term" value="P:phospholipase C-activating G protein-coupled receptor signaling pathway"/>
    <property type="evidence" value="ECO:0007669"/>
    <property type="project" value="TreeGrafter"/>
</dbReference>
<reference evidence="15" key="2">
    <citation type="submission" date="2025-09" db="UniProtKB">
        <authorList>
            <consortium name="Ensembl"/>
        </authorList>
    </citation>
    <scope>IDENTIFICATION</scope>
</reference>
<dbReference type="GO" id="GO:0004930">
    <property type="term" value="F:G protein-coupled receptor activity"/>
    <property type="evidence" value="ECO:0007669"/>
    <property type="project" value="UniProtKB-KW"/>
</dbReference>
<keyword evidence="4 12" id="KW-0812">Transmembrane</keyword>
<dbReference type="PRINTS" id="PR00426">
    <property type="entry name" value="C5ANPHYLTXNR"/>
</dbReference>
<feature type="transmembrane region" description="Helical" evidence="13">
    <location>
        <begin position="82"/>
        <end position="103"/>
    </location>
</feature>
<dbReference type="PROSITE" id="PS50262">
    <property type="entry name" value="G_PROTEIN_RECEP_F1_2"/>
    <property type="match status" value="1"/>
</dbReference>
<dbReference type="PANTHER" id="PTHR24225">
    <property type="entry name" value="CHEMOTACTIC RECEPTOR"/>
    <property type="match status" value="1"/>
</dbReference>
<dbReference type="Gene3D" id="1.20.1070.10">
    <property type="entry name" value="Rhodopsin 7-helix transmembrane proteins"/>
    <property type="match status" value="2"/>
</dbReference>
<keyword evidence="3" id="KW-0597">Phosphoprotein</keyword>
<dbReference type="GO" id="GO:0007204">
    <property type="term" value="P:positive regulation of cytosolic calcium ion concentration"/>
    <property type="evidence" value="ECO:0007669"/>
    <property type="project" value="TreeGrafter"/>
</dbReference>
<keyword evidence="8" id="KW-1015">Disulfide bond</keyword>
<evidence type="ECO:0000256" key="5">
    <source>
        <dbReference type="ARBA" id="ARBA00022989"/>
    </source>
</evidence>
<evidence type="ECO:0000256" key="12">
    <source>
        <dbReference type="RuleBase" id="RU000688"/>
    </source>
</evidence>
<comment type="subcellular location">
    <subcellularLocation>
        <location evidence="1">Cell membrane</location>
        <topology evidence="1">Multi-pass membrane protein</topology>
    </subcellularLocation>
</comment>
<evidence type="ECO:0000256" key="1">
    <source>
        <dbReference type="ARBA" id="ARBA00004651"/>
    </source>
</evidence>
<dbReference type="SUPFAM" id="SSF81321">
    <property type="entry name" value="Family A G protein-coupled receptor-like"/>
    <property type="match status" value="1"/>
</dbReference>
<evidence type="ECO:0000256" key="3">
    <source>
        <dbReference type="ARBA" id="ARBA00022553"/>
    </source>
</evidence>
<dbReference type="PANTHER" id="PTHR24225:SF28">
    <property type="entry name" value="C3A ANAPHYLATOXIN CHEMOTACTIC RECEPTOR"/>
    <property type="match status" value="1"/>
</dbReference>
<evidence type="ECO:0000313" key="15">
    <source>
        <dbReference type="Ensembl" id="ENSLLEP00000044514.1"/>
    </source>
</evidence>
<evidence type="ECO:0000256" key="9">
    <source>
        <dbReference type="ARBA" id="ARBA00023170"/>
    </source>
</evidence>
<feature type="transmembrane region" description="Helical" evidence="13">
    <location>
        <begin position="124"/>
        <end position="145"/>
    </location>
</feature>
<dbReference type="Proteomes" id="UP000694569">
    <property type="component" value="Unplaced"/>
</dbReference>
<organism evidence="15 16">
    <name type="scientific">Leptobrachium leishanense</name>
    <name type="common">Leishan spiny toad</name>
    <dbReference type="NCBI Taxonomy" id="445787"/>
    <lineage>
        <taxon>Eukaryota</taxon>
        <taxon>Metazoa</taxon>
        <taxon>Chordata</taxon>
        <taxon>Craniata</taxon>
        <taxon>Vertebrata</taxon>
        <taxon>Euteleostomi</taxon>
        <taxon>Amphibia</taxon>
        <taxon>Batrachia</taxon>
        <taxon>Anura</taxon>
        <taxon>Pelobatoidea</taxon>
        <taxon>Megophryidae</taxon>
        <taxon>Leptobrachium</taxon>
    </lineage>
</organism>
<dbReference type="Pfam" id="PF00001">
    <property type="entry name" value="7tm_1"/>
    <property type="match status" value="2"/>
</dbReference>
<evidence type="ECO:0000256" key="10">
    <source>
        <dbReference type="ARBA" id="ARBA00023224"/>
    </source>
</evidence>
<dbReference type="InterPro" id="IPR000276">
    <property type="entry name" value="GPCR_Rhodpsn"/>
</dbReference>
<evidence type="ECO:0000256" key="6">
    <source>
        <dbReference type="ARBA" id="ARBA00023040"/>
    </source>
</evidence>
<feature type="domain" description="G-protein coupled receptors family 1 profile" evidence="14">
    <location>
        <begin position="25"/>
        <end position="330"/>
    </location>
</feature>
<feature type="transmembrane region" description="Helical" evidence="13">
    <location>
        <begin position="278"/>
        <end position="302"/>
    </location>
</feature>
<dbReference type="AlphaFoldDB" id="A0A8C5QYF6"/>
<feature type="transmembrane region" description="Helical" evidence="13">
    <location>
        <begin position="12"/>
        <end position="32"/>
    </location>
</feature>
<dbReference type="InterPro" id="IPR000826">
    <property type="entry name" value="Formyl_rcpt-rel"/>
</dbReference>
<keyword evidence="2" id="KW-1003">Cell membrane</keyword>
<keyword evidence="5 13" id="KW-1133">Transmembrane helix</keyword>
<dbReference type="GeneTree" id="ENSGT01140000282544"/>
<dbReference type="GO" id="GO:0004878">
    <property type="term" value="F:complement component C5a receptor activity"/>
    <property type="evidence" value="ECO:0007669"/>
    <property type="project" value="TreeGrafter"/>
</dbReference>